<sequence>MRGWLRSAAERLRQAALPVAEATVAAVIAWIIAAYLIGHPDPIFALSATLIVLGESRGRRLRQSIEIVLGVAAGVLVAELVIQILGQGSSTVFIVLLLTIGPMIAAGASSTLVVQSAISAVYLVVIAEPEGNLMSFRFIDALIGGTLALATSQLAAAHNPLSPLVTEARRAFNDLADLLDDMNKALSTCDEPAAQAALQRAQQMTGCVERLRAEVLAAAETLRLRVRRRRRIRQVHQVEATTHQLDHVVGNIWMLARHTVTLTRLHTETPPELSAAVTVLAHAVRAAGESLATDLTGRDDPDQHADQADAAALRAVRIAAKLLASEQPLPHTMIIGQIRTTAVDLLRGVGQNDHDAVLHRVDEALGLTEPPAADPDSRRVPAAT</sequence>
<evidence type="ECO:0000259" key="6">
    <source>
        <dbReference type="Pfam" id="PF13515"/>
    </source>
</evidence>
<dbReference type="InterPro" id="IPR049453">
    <property type="entry name" value="Memb_transporter_dom"/>
</dbReference>
<dbReference type="EMBL" id="JADQTO010000042">
    <property type="protein sequence ID" value="MBG0568650.1"/>
    <property type="molecule type" value="Genomic_DNA"/>
</dbReference>
<keyword evidence="4 5" id="KW-0472">Membrane</keyword>
<feature type="transmembrane region" description="Helical" evidence="5">
    <location>
        <begin position="15"/>
        <end position="37"/>
    </location>
</feature>
<keyword evidence="2 5" id="KW-0812">Transmembrane</keyword>
<dbReference type="Proteomes" id="UP000598146">
    <property type="component" value="Unassembled WGS sequence"/>
</dbReference>
<feature type="transmembrane region" description="Helical" evidence="5">
    <location>
        <begin position="137"/>
        <end position="156"/>
    </location>
</feature>
<proteinExistence type="predicted"/>
<dbReference type="Pfam" id="PF13515">
    <property type="entry name" value="FUSC_2"/>
    <property type="match status" value="1"/>
</dbReference>
<gene>
    <name evidence="7" type="ORF">I4J89_45245</name>
</gene>
<evidence type="ECO:0000313" key="7">
    <source>
        <dbReference type="EMBL" id="MBG0568650.1"/>
    </source>
</evidence>
<organism evidence="7 8">
    <name type="scientific">Actinoplanes aureus</name>
    <dbReference type="NCBI Taxonomy" id="2792083"/>
    <lineage>
        <taxon>Bacteria</taxon>
        <taxon>Bacillati</taxon>
        <taxon>Actinomycetota</taxon>
        <taxon>Actinomycetes</taxon>
        <taxon>Micromonosporales</taxon>
        <taxon>Micromonosporaceae</taxon>
        <taxon>Actinoplanes</taxon>
    </lineage>
</organism>
<keyword evidence="8" id="KW-1185">Reference proteome</keyword>
<evidence type="ECO:0000256" key="2">
    <source>
        <dbReference type="ARBA" id="ARBA00022692"/>
    </source>
</evidence>
<evidence type="ECO:0000256" key="5">
    <source>
        <dbReference type="SAM" id="Phobius"/>
    </source>
</evidence>
<evidence type="ECO:0000256" key="4">
    <source>
        <dbReference type="ARBA" id="ARBA00023136"/>
    </source>
</evidence>
<evidence type="ECO:0000256" key="3">
    <source>
        <dbReference type="ARBA" id="ARBA00022989"/>
    </source>
</evidence>
<comment type="caution">
    <text evidence="7">The sequence shown here is derived from an EMBL/GenBank/DDBJ whole genome shotgun (WGS) entry which is preliminary data.</text>
</comment>
<keyword evidence="3 5" id="KW-1133">Transmembrane helix</keyword>
<evidence type="ECO:0000256" key="1">
    <source>
        <dbReference type="ARBA" id="ARBA00004141"/>
    </source>
</evidence>
<reference evidence="7" key="1">
    <citation type="submission" date="2020-11" db="EMBL/GenBank/DDBJ databases">
        <title>Isolation and identification of active actinomycetes.</title>
        <authorList>
            <person name="Sun X."/>
        </authorList>
    </citation>
    <scope>NUCLEOTIDE SEQUENCE</scope>
    <source>
        <strain evidence="7">NEAU-A11</strain>
    </source>
</reference>
<evidence type="ECO:0000313" key="8">
    <source>
        <dbReference type="Proteomes" id="UP000598146"/>
    </source>
</evidence>
<dbReference type="GO" id="GO:0016020">
    <property type="term" value="C:membrane"/>
    <property type="evidence" value="ECO:0007669"/>
    <property type="project" value="UniProtKB-SubCell"/>
</dbReference>
<name>A0A931G2Y1_9ACTN</name>
<feature type="domain" description="Integral membrane bound transporter" evidence="6">
    <location>
        <begin position="29"/>
        <end position="150"/>
    </location>
</feature>
<feature type="transmembrane region" description="Helical" evidence="5">
    <location>
        <begin position="67"/>
        <end position="86"/>
    </location>
</feature>
<accession>A0A931G2Y1</accession>
<protein>
    <submittedName>
        <fullName evidence="7">FUSC family protein</fullName>
    </submittedName>
</protein>
<comment type="subcellular location">
    <subcellularLocation>
        <location evidence="1">Membrane</location>
        <topology evidence="1">Multi-pass membrane protein</topology>
    </subcellularLocation>
</comment>
<feature type="transmembrane region" description="Helical" evidence="5">
    <location>
        <begin position="92"/>
        <end position="125"/>
    </location>
</feature>
<dbReference type="AlphaFoldDB" id="A0A931G2Y1"/>